<dbReference type="SUPFAM" id="SSF53067">
    <property type="entry name" value="Actin-like ATPase domain"/>
    <property type="match status" value="1"/>
</dbReference>
<organism evidence="3 4">
    <name type="scientific">Pararhodobacter zhoushanensis</name>
    <dbReference type="NCBI Taxonomy" id="2479545"/>
    <lineage>
        <taxon>Bacteria</taxon>
        <taxon>Pseudomonadati</taxon>
        <taxon>Pseudomonadota</taxon>
        <taxon>Alphaproteobacteria</taxon>
        <taxon>Rhodobacterales</taxon>
        <taxon>Paracoccaceae</taxon>
        <taxon>Pararhodobacter</taxon>
    </lineage>
</organism>
<evidence type="ECO:0008006" key="5">
    <source>
        <dbReference type="Google" id="ProtNLM"/>
    </source>
</evidence>
<dbReference type="Proteomes" id="UP001208938">
    <property type="component" value="Unassembled WGS sequence"/>
</dbReference>
<evidence type="ECO:0000313" key="4">
    <source>
        <dbReference type="Proteomes" id="UP001208938"/>
    </source>
</evidence>
<reference evidence="3 4" key="1">
    <citation type="submission" date="2022-10" db="EMBL/GenBank/DDBJ databases">
        <title>Pararhodobacter sp. nov., isolated from marine algae.</title>
        <authorList>
            <person name="Choi B.J."/>
            <person name="Kim J.M."/>
            <person name="Lee J.K."/>
            <person name="Choi D.G."/>
            <person name="Jeon C.O."/>
        </authorList>
    </citation>
    <scope>NUCLEOTIDE SEQUENCE [LARGE SCALE GENOMIC DNA]</scope>
    <source>
        <strain evidence="3 4">ZQ420</strain>
    </source>
</reference>
<comment type="caution">
    <text evidence="3">The sequence shown here is derived from an EMBL/GenBank/DDBJ whole genome shotgun (WGS) entry which is preliminary data.</text>
</comment>
<evidence type="ECO:0000256" key="2">
    <source>
        <dbReference type="SAM" id="Phobius"/>
    </source>
</evidence>
<sequence>MPPVAPSRRRRAAPPATWRLGEDAPPSGPFIALVPGADAPLITLSLPAALKGAAREDVARRQAQDRLGAGLEVRPARLAGADDWTRVAVAERAAVLRWRAALGSAAPRCRGLVPDYLALPTAPGLWSVQADRDGVTARLGVGDGFSAEHPLALRMLTLALSEARATSAAPGAVLLTGEAGAAYATLFDGVTLARAAGDLPAAMKPVVLENSEESVDFARDPRADAVGVEARLRRLMWPAVLVLLGALGWAGAQALAIRNDRALAVAVQAETLAAVRRDVLPSGPILDLQVQVTREIERRRAATAPVAAPTGPLDLLRAAAPVLAGGEVQSVSLGIDGLSAALRVPDFRALDALAGALAEVGVTARTTRSGIDPDGGVAATLSLEVAP</sequence>
<dbReference type="Gene3D" id="3.30.420.380">
    <property type="match status" value="1"/>
</dbReference>
<accession>A0ABT3GVU4</accession>
<feature type="transmembrane region" description="Helical" evidence="2">
    <location>
        <begin position="235"/>
        <end position="256"/>
    </location>
</feature>
<gene>
    <name evidence="3" type="ORF">OKW52_05160</name>
</gene>
<dbReference type="EMBL" id="JAPDFL010000001">
    <property type="protein sequence ID" value="MCW1931664.1"/>
    <property type="molecule type" value="Genomic_DNA"/>
</dbReference>
<evidence type="ECO:0000313" key="3">
    <source>
        <dbReference type="EMBL" id="MCW1931664.1"/>
    </source>
</evidence>
<feature type="region of interest" description="Disordered" evidence="1">
    <location>
        <begin position="1"/>
        <end position="23"/>
    </location>
</feature>
<evidence type="ECO:0000256" key="1">
    <source>
        <dbReference type="SAM" id="MobiDB-lite"/>
    </source>
</evidence>
<name>A0ABT3GVU4_9RHOB</name>
<keyword evidence="2" id="KW-0472">Membrane</keyword>
<proteinExistence type="predicted"/>
<keyword evidence="4" id="KW-1185">Reference proteome</keyword>
<keyword evidence="2" id="KW-0812">Transmembrane</keyword>
<protein>
    <recommendedName>
        <fullName evidence="5">GspL periplasmic domain-containing protein</fullName>
    </recommendedName>
</protein>
<dbReference type="InterPro" id="IPR043129">
    <property type="entry name" value="ATPase_NBD"/>
</dbReference>
<dbReference type="RefSeq" id="WP_264504758.1">
    <property type="nucleotide sequence ID" value="NZ_JAPDFL010000001.1"/>
</dbReference>
<keyword evidence="2" id="KW-1133">Transmembrane helix</keyword>